<dbReference type="Pfam" id="PF13385">
    <property type="entry name" value="Laminin_G_3"/>
    <property type="match status" value="1"/>
</dbReference>
<feature type="non-terminal residue" evidence="2">
    <location>
        <position position="243"/>
    </location>
</feature>
<reference evidence="2" key="1">
    <citation type="submission" date="2018-05" db="EMBL/GenBank/DDBJ databases">
        <authorList>
            <person name="Lanie J.A."/>
            <person name="Ng W.-L."/>
            <person name="Kazmierczak K.M."/>
            <person name="Andrzejewski T.M."/>
            <person name="Davidsen T.M."/>
            <person name="Wayne K.J."/>
            <person name="Tettelin H."/>
            <person name="Glass J.I."/>
            <person name="Rusch D."/>
            <person name="Podicherti R."/>
            <person name="Tsui H.-C.T."/>
            <person name="Winkler M.E."/>
        </authorList>
    </citation>
    <scope>NUCLEOTIDE SEQUENCE</scope>
</reference>
<dbReference type="InterPro" id="IPR013320">
    <property type="entry name" value="ConA-like_dom_sf"/>
</dbReference>
<dbReference type="AlphaFoldDB" id="A0A383C0U0"/>
<dbReference type="SUPFAM" id="SSF49899">
    <property type="entry name" value="Concanavalin A-like lectins/glucanases"/>
    <property type="match status" value="1"/>
</dbReference>
<proteinExistence type="predicted"/>
<accession>A0A383C0U0</accession>
<evidence type="ECO:0000313" key="2">
    <source>
        <dbReference type="EMBL" id="SVE25693.1"/>
    </source>
</evidence>
<protein>
    <recommendedName>
        <fullName evidence="1">DUF2341 domain-containing protein</fullName>
    </recommendedName>
</protein>
<dbReference type="EMBL" id="UINC01204798">
    <property type="protein sequence ID" value="SVE25693.1"/>
    <property type="molecule type" value="Genomic_DNA"/>
</dbReference>
<gene>
    <name evidence="2" type="ORF">METZ01_LOCUS478547</name>
</gene>
<feature type="domain" description="DUF2341" evidence="1">
    <location>
        <begin position="9"/>
        <end position="60"/>
    </location>
</feature>
<organism evidence="2">
    <name type="scientific">marine metagenome</name>
    <dbReference type="NCBI Taxonomy" id="408172"/>
    <lineage>
        <taxon>unclassified sequences</taxon>
        <taxon>metagenomes</taxon>
        <taxon>ecological metagenomes</taxon>
    </lineage>
</organism>
<dbReference type="Pfam" id="PF10102">
    <property type="entry name" value="DUF2341"/>
    <property type="match status" value="1"/>
</dbReference>
<feature type="non-terminal residue" evidence="2">
    <location>
        <position position="1"/>
    </location>
</feature>
<dbReference type="InterPro" id="IPR018765">
    <property type="entry name" value="DUF2341"/>
</dbReference>
<evidence type="ECO:0000259" key="1">
    <source>
        <dbReference type="Pfam" id="PF10102"/>
    </source>
</evidence>
<dbReference type="Gene3D" id="2.60.120.200">
    <property type="match status" value="1"/>
</dbReference>
<sequence length="243" mass="26845">FRHSQCGPNGRDLRFQSADGQELKYEVASWNPTGESNVWIQVPNLSNDKIIMRWGDPNAAPPGYRTDGTAWATNYFGVYHLEGEPGQPAPDSTRFNNHGTAQSGFTNADAGVAGTGHVNAKNTNQAWMVTGSDENATLNDLHVSFWTKMLQDDAQDWANWWGITHSLGNVRLEADNQNPTSPNFYRNGNMPGWQDINNPSTDLVTDEWFQITLATGGGNSRIYVNGVQDGHTRNYAHSYPISG</sequence>
<name>A0A383C0U0_9ZZZZ</name>